<name>A0A0U1P9F6_PHOLE</name>
<dbReference type="Pfam" id="PF02096">
    <property type="entry name" value="60KD_IMP"/>
    <property type="match status" value="1"/>
</dbReference>
<feature type="transmembrane region" description="Helical" evidence="10">
    <location>
        <begin position="26"/>
        <end position="48"/>
    </location>
</feature>
<evidence type="ECO:0000256" key="6">
    <source>
        <dbReference type="ARBA" id="ARBA00022989"/>
    </source>
</evidence>
<sequence length="230" mass="26159">MNPDLTTTATPDYGWSSFIANPLHDLLSLIHGVVGNWGVAIIILTLIVRGLMYPLTKAQYTSMAKMRMLKPKLQALRESCGDDRQRMSQEMMALYKKEQINPLGGCLPLLLQMPIFIALYTVLNLSTELRNAPFFGWIQNLSAQDPYYVLPILMGISMFFIQKNSPSTVTDPMQQKIMAFMPIIFTVFFLFFPAGLVLYWLTSNIVTLIQQTIIFRQLEAQGLHSRDKSK</sequence>
<feature type="transmembrane region" description="Helical" evidence="10">
    <location>
        <begin position="177"/>
        <end position="201"/>
    </location>
</feature>
<dbReference type="GO" id="GO:0032977">
    <property type="term" value="F:membrane insertase activity"/>
    <property type="evidence" value="ECO:0007669"/>
    <property type="project" value="InterPro"/>
</dbReference>
<dbReference type="PANTHER" id="PTHR12428">
    <property type="entry name" value="OXA1"/>
    <property type="match status" value="1"/>
</dbReference>
<keyword evidence="8" id="KW-0143">Chaperone</keyword>
<dbReference type="HOGENOM" id="CLU_036138_4_2_6"/>
<keyword evidence="5" id="KW-0653">Protein transport</keyword>
<dbReference type="InterPro" id="IPR028055">
    <property type="entry name" value="YidC/Oxa/ALB_C"/>
</dbReference>
<gene>
    <name evidence="12" type="ORF">PLEI_2886</name>
</gene>
<dbReference type="CDD" id="cd20070">
    <property type="entry name" value="5TM_YidC_Alb3"/>
    <property type="match status" value="1"/>
</dbReference>
<dbReference type="Proteomes" id="UP000030675">
    <property type="component" value="Unassembled WGS sequence"/>
</dbReference>
<evidence type="ECO:0000256" key="7">
    <source>
        <dbReference type="ARBA" id="ARBA00023136"/>
    </source>
</evidence>
<keyword evidence="4 9" id="KW-0812">Transmembrane</keyword>
<feature type="domain" description="Membrane insertase YidC/Oxa/ALB C-terminal" evidence="11">
    <location>
        <begin position="37"/>
        <end position="215"/>
    </location>
</feature>
<evidence type="ECO:0000256" key="10">
    <source>
        <dbReference type="SAM" id="Phobius"/>
    </source>
</evidence>
<dbReference type="EMBL" id="DF196819">
    <property type="protein sequence ID" value="GAD31229.1"/>
    <property type="molecule type" value="Genomic_DNA"/>
</dbReference>
<keyword evidence="2" id="KW-0813">Transport</keyword>
<evidence type="ECO:0000256" key="9">
    <source>
        <dbReference type="RuleBase" id="RU003945"/>
    </source>
</evidence>
<dbReference type="GO" id="GO:0015031">
    <property type="term" value="P:protein transport"/>
    <property type="evidence" value="ECO:0007669"/>
    <property type="project" value="UniProtKB-KW"/>
</dbReference>
<accession>A0A0U1P9F6</accession>
<protein>
    <submittedName>
        <fullName evidence="12">60Kd inner membrane family protein</fullName>
    </submittedName>
</protein>
<evidence type="ECO:0000313" key="12">
    <source>
        <dbReference type="EMBL" id="GAD31229.1"/>
    </source>
</evidence>
<evidence type="ECO:0000256" key="3">
    <source>
        <dbReference type="ARBA" id="ARBA00022475"/>
    </source>
</evidence>
<dbReference type="PRINTS" id="PR01900">
    <property type="entry name" value="YIDCPROTEIN"/>
</dbReference>
<proteinExistence type="inferred from homology"/>
<dbReference type="PANTHER" id="PTHR12428:SF65">
    <property type="entry name" value="CYTOCHROME C OXIDASE ASSEMBLY PROTEIN COX18, MITOCHONDRIAL"/>
    <property type="match status" value="1"/>
</dbReference>
<organism evidence="12 13">
    <name type="scientific">Photobacterium leiognathi lrivu.4.1</name>
    <dbReference type="NCBI Taxonomy" id="1248232"/>
    <lineage>
        <taxon>Bacteria</taxon>
        <taxon>Pseudomonadati</taxon>
        <taxon>Pseudomonadota</taxon>
        <taxon>Gammaproteobacteria</taxon>
        <taxon>Vibrionales</taxon>
        <taxon>Vibrionaceae</taxon>
        <taxon>Photobacterium</taxon>
    </lineage>
</organism>
<keyword evidence="6 10" id="KW-1133">Transmembrane helix</keyword>
<dbReference type="GO" id="GO:0005886">
    <property type="term" value="C:plasma membrane"/>
    <property type="evidence" value="ECO:0007669"/>
    <property type="project" value="UniProtKB-SubCell"/>
</dbReference>
<dbReference type="AlphaFoldDB" id="A0A0U1P9F6"/>
<keyword evidence="7 10" id="KW-0472">Membrane</keyword>
<evidence type="ECO:0000256" key="1">
    <source>
        <dbReference type="ARBA" id="ARBA00004651"/>
    </source>
</evidence>
<keyword evidence="3" id="KW-1003">Cell membrane</keyword>
<comment type="similarity">
    <text evidence="9">Belongs to the OXA1/ALB3/YidC family.</text>
</comment>
<dbReference type="NCBIfam" id="TIGR03592">
    <property type="entry name" value="yidC_oxa1_cterm"/>
    <property type="match status" value="1"/>
</dbReference>
<evidence type="ECO:0000256" key="8">
    <source>
        <dbReference type="ARBA" id="ARBA00023186"/>
    </source>
</evidence>
<comment type="subcellular location">
    <subcellularLocation>
        <location evidence="1">Cell membrane</location>
        <topology evidence="1">Multi-pass membrane protein</topology>
    </subcellularLocation>
    <subcellularLocation>
        <location evidence="9">Membrane</location>
        <topology evidence="9">Multi-pass membrane protein</topology>
    </subcellularLocation>
</comment>
<dbReference type="eggNOG" id="COG0706">
    <property type="taxonomic scope" value="Bacteria"/>
</dbReference>
<evidence type="ECO:0000256" key="2">
    <source>
        <dbReference type="ARBA" id="ARBA00022448"/>
    </source>
</evidence>
<feature type="transmembrane region" description="Helical" evidence="10">
    <location>
        <begin position="100"/>
        <end position="123"/>
    </location>
</feature>
<dbReference type="InterPro" id="IPR047196">
    <property type="entry name" value="YidC_ALB_C"/>
</dbReference>
<evidence type="ECO:0000259" key="11">
    <source>
        <dbReference type="Pfam" id="PF02096"/>
    </source>
</evidence>
<dbReference type="GO" id="GO:0051205">
    <property type="term" value="P:protein insertion into membrane"/>
    <property type="evidence" value="ECO:0007669"/>
    <property type="project" value="TreeGrafter"/>
</dbReference>
<evidence type="ECO:0000256" key="4">
    <source>
        <dbReference type="ARBA" id="ARBA00022692"/>
    </source>
</evidence>
<dbReference type="PRINTS" id="PR00701">
    <property type="entry name" value="60KDINNERMP"/>
</dbReference>
<reference evidence="13" key="1">
    <citation type="submission" date="2012-12" db="EMBL/GenBank/DDBJ databases">
        <title>Genome Sequence of Photobacterium leiognathi lrivu.4.1.</title>
        <authorList>
            <person name="Urbanczyk H."/>
            <person name="Ogura Y."/>
            <person name="Hayashi T."/>
            <person name="Dunlap P.V."/>
        </authorList>
    </citation>
    <scope>NUCLEOTIDE SEQUENCE [LARGE SCALE GENOMIC DNA]</scope>
    <source>
        <strain evidence="13">lrivu.4.1</strain>
    </source>
</reference>
<evidence type="ECO:0000256" key="5">
    <source>
        <dbReference type="ARBA" id="ARBA00022927"/>
    </source>
</evidence>
<evidence type="ECO:0000313" key="13">
    <source>
        <dbReference type="Proteomes" id="UP000030675"/>
    </source>
</evidence>
<dbReference type="InterPro" id="IPR001708">
    <property type="entry name" value="YidC/ALB3/OXA1/COX18"/>
</dbReference>